<comment type="caution">
    <text evidence="1">The sequence shown here is derived from an EMBL/GenBank/DDBJ whole genome shotgun (WGS) entry which is preliminary data.</text>
</comment>
<name>A0A9D1F8C0_9FIRM</name>
<sequence length="160" mass="18330">MPRLIVDQLTDLTPELLGEYGIRSLFMDFDNTIVPYTTDVPTEAMDRWLTAMQESEIFLCVVSNSRNQRVVRFCNAHGLHCVTRSRKPFQKGIREALTRYHLDPKTTALVGDQIFTDVLGANCGGLTSILVTPIRLHNIWLKLRNVAEQPFIFLARGRRR</sequence>
<evidence type="ECO:0000313" key="1">
    <source>
        <dbReference type="EMBL" id="HIS64213.1"/>
    </source>
</evidence>
<accession>A0A9D1F8C0</accession>
<dbReference type="SUPFAM" id="SSF56784">
    <property type="entry name" value="HAD-like"/>
    <property type="match status" value="1"/>
</dbReference>
<dbReference type="AlphaFoldDB" id="A0A9D1F8C0"/>
<reference evidence="1" key="1">
    <citation type="submission" date="2020-10" db="EMBL/GenBank/DDBJ databases">
        <authorList>
            <person name="Gilroy R."/>
        </authorList>
    </citation>
    <scope>NUCLEOTIDE SEQUENCE</scope>
    <source>
        <strain evidence="1">ChiBcec16-1751</strain>
    </source>
</reference>
<dbReference type="InterPro" id="IPR006549">
    <property type="entry name" value="HAD-SF_hydro_IIIA"/>
</dbReference>
<protein>
    <submittedName>
        <fullName evidence="1">YqeG family HAD IIIA-type phosphatase</fullName>
    </submittedName>
</protein>
<dbReference type="InterPro" id="IPR023214">
    <property type="entry name" value="HAD_sf"/>
</dbReference>
<dbReference type="Proteomes" id="UP000886741">
    <property type="component" value="Unassembled WGS sequence"/>
</dbReference>
<dbReference type="InterPro" id="IPR036412">
    <property type="entry name" value="HAD-like_sf"/>
</dbReference>
<dbReference type="GO" id="GO:0008962">
    <property type="term" value="F:phosphatidylglycerophosphatase activity"/>
    <property type="evidence" value="ECO:0007669"/>
    <property type="project" value="InterPro"/>
</dbReference>
<organism evidence="1 2">
    <name type="scientific">Candidatus Avoscillospira avistercoris</name>
    <dbReference type="NCBI Taxonomy" id="2840707"/>
    <lineage>
        <taxon>Bacteria</taxon>
        <taxon>Bacillati</taxon>
        <taxon>Bacillota</taxon>
        <taxon>Clostridia</taxon>
        <taxon>Eubacteriales</taxon>
        <taxon>Oscillospiraceae</taxon>
        <taxon>Oscillospiraceae incertae sedis</taxon>
        <taxon>Candidatus Avoscillospira</taxon>
    </lineage>
</organism>
<dbReference type="Pfam" id="PF13242">
    <property type="entry name" value="Hydrolase_like"/>
    <property type="match status" value="1"/>
</dbReference>
<dbReference type="InterPro" id="IPR010021">
    <property type="entry name" value="PGPP1/Gep4"/>
</dbReference>
<gene>
    <name evidence="1" type="ORF">IAA83_02430</name>
</gene>
<evidence type="ECO:0000313" key="2">
    <source>
        <dbReference type="Proteomes" id="UP000886741"/>
    </source>
</evidence>
<dbReference type="EMBL" id="DVJJ01000044">
    <property type="protein sequence ID" value="HIS64213.1"/>
    <property type="molecule type" value="Genomic_DNA"/>
</dbReference>
<dbReference type="Gene3D" id="3.40.50.1000">
    <property type="entry name" value="HAD superfamily/HAD-like"/>
    <property type="match status" value="1"/>
</dbReference>
<dbReference type="NCBIfam" id="TIGR01668">
    <property type="entry name" value="YqeG_hyp_ppase"/>
    <property type="match status" value="1"/>
</dbReference>
<proteinExistence type="predicted"/>
<dbReference type="NCBIfam" id="TIGR01662">
    <property type="entry name" value="HAD-SF-IIIA"/>
    <property type="match status" value="1"/>
</dbReference>
<reference evidence="1" key="2">
    <citation type="journal article" date="2021" name="PeerJ">
        <title>Extensive microbial diversity within the chicken gut microbiome revealed by metagenomics and culture.</title>
        <authorList>
            <person name="Gilroy R."/>
            <person name="Ravi A."/>
            <person name="Getino M."/>
            <person name="Pursley I."/>
            <person name="Horton D.L."/>
            <person name="Alikhan N.F."/>
            <person name="Baker D."/>
            <person name="Gharbi K."/>
            <person name="Hall N."/>
            <person name="Watson M."/>
            <person name="Adriaenssens E.M."/>
            <person name="Foster-Nyarko E."/>
            <person name="Jarju S."/>
            <person name="Secka A."/>
            <person name="Antonio M."/>
            <person name="Oren A."/>
            <person name="Chaudhuri R.R."/>
            <person name="La Ragione R."/>
            <person name="Hildebrand F."/>
            <person name="Pallen M.J."/>
        </authorList>
    </citation>
    <scope>NUCLEOTIDE SEQUENCE</scope>
    <source>
        <strain evidence="1">ChiBcec16-1751</strain>
    </source>
</reference>